<evidence type="ECO:0000313" key="3">
    <source>
        <dbReference type="Proteomes" id="UP001275084"/>
    </source>
</evidence>
<feature type="compositionally biased region" description="Polar residues" evidence="1">
    <location>
        <begin position="283"/>
        <end position="292"/>
    </location>
</feature>
<protein>
    <submittedName>
        <fullName evidence="2">Uncharacterized protein</fullName>
    </submittedName>
</protein>
<gene>
    <name evidence="2" type="ORF">B0T25DRAFT_579767</name>
</gene>
<organism evidence="2 3">
    <name type="scientific">Lasiosphaeria hispida</name>
    <dbReference type="NCBI Taxonomy" id="260671"/>
    <lineage>
        <taxon>Eukaryota</taxon>
        <taxon>Fungi</taxon>
        <taxon>Dikarya</taxon>
        <taxon>Ascomycota</taxon>
        <taxon>Pezizomycotina</taxon>
        <taxon>Sordariomycetes</taxon>
        <taxon>Sordariomycetidae</taxon>
        <taxon>Sordariales</taxon>
        <taxon>Lasiosphaeriaceae</taxon>
        <taxon>Lasiosphaeria</taxon>
    </lineage>
</organism>
<feature type="region of interest" description="Disordered" evidence="1">
    <location>
        <begin position="113"/>
        <end position="219"/>
    </location>
</feature>
<feature type="compositionally biased region" description="Basic and acidic residues" evidence="1">
    <location>
        <begin position="50"/>
        <end position="67"/>
    </location>
</feature>
<feature type="compositionally biased region" description="Basic and acidic residues" evidence="1">
    <location>
        <begin position="188"/>
        <end position="200"/>
    </location>
</feature>
<feature type="compositionally biased region" description="Basic and acidic residues" evidence="1">
    <location>
        <begin position="156"/>
        <end position="168"/>
    </location>
</feature>
<dbReference type="AlphaFoldDB" id="A0AAJ0HN98"/>
<proteinExistence type="predicted"/>
<comment type="caution">
    <text evidence="2">The sequence shown here is derived from an EMBL/GenBank/DDBJ whole genome shotgun (WGS) entry which is preliminary data.</text>
</comment>
<evidence type="ECO:0000313" key="2">
    <source>
        <dbReference type="EMBL" id="KAK3357743.1"/>
    </source>
</evidence>
<evidence type="ECO:0000256" key="1">
    <source>
        <dbReference type="SAM" id="MobiDB-lite"/>
    </source>
</evidence>
<feature type="region of interest" description="Disordered" evidence="1">
    <location>
        <begin position="43"/>
        <end position="91"/>
    </location>
</feature>
<dbReference type="EMBL" id="JAUIQD010000003">
    <property type="protein sequence ID" value="KAK3357743.1"/>
    <property type="molecule type" value="Genomic_DNA"/>
</dbReference>
<reference evidence="2" key="2">
    <citation type="submission" date="2023-06" db="EMBL/GenBank/DDBJ databases">
        <authorList>
            <consortium name="Lawrence Berkeley National Laboratory"/>
            <person name="Haridas S."/>
            <person name="Hensen N."/>
            <person name="Bonometti L."/>
            <person name="Westerberg I."/>
            <person name="Brannstrom I.O."/>
            <person name="Guillou S."/>
            <person name="Cros-Aarteil S."/>
            <person name="Calhoun S."/>
            <person name="Kuo A."/>
            <person name="Mondo S."/>
            <person name="Pangilinan J."/>
            <person name="Riley R."/>
            <person name="Labutti K."/>
            <person name="Andreopoulos B."/>
            <person name="Lipzen A."/>
            <person name="Chen C."/>
            <person name="Yanf M."/>
            <person name="Daum C."/>
            <person name="Ng V."/>
            <person name="Clum A."/>
            <person name="Steindorff A."/>
            <person name="Ohm R."/>
            <person name="Martin F."/>
            <person name="Silar P."/>
            <person name="Natvig D."/>
            <person name="Lalanne C."/>
            <person name="Gautier V."/>
            <person name="Ament-Velasquez S.L."/>
            <person name="Kruys A."/>
            <person name="Hutchinson M.I."/>
            <person name="Powell A.J."/>
            <person name="Barry K."/>
            <person name="Miller A.N."/>
            <person name="Grigoriev I.V."/>
            <person name="Debuchy R."/>
            <person name="Gladieux P."/>
            <person name="Thoren M.H."/>
            <person name="Johannesson H."/>
        </authorList>
    </citation>
    <scope>NUCLEOTIDE SEQUENCE</scope>
    <source>
        <strain evidence="2">CBS 955.72</strain>
    </source>
</reference>
<feature type="region of interest" description="Disordered" evidence="1">
    <location>
        <begin position="246"/>
        <end position="313"/>
    </location>
</feature>
<feature type="compositionally biased region" description="Basic and acidic residues" evidence="1">
    <location>
        <begin position="208"/>
        <end position="218"/>
    </location>
</feature>
<dbReference type="Proteomes" id="UP001275084">
    <property type="component" value="Unassembled WGS sequence"/>
</dbReference>
<name>A0AAJ0HN98_9PEZI</name>
<reference evidence="2" key="1">
    <citation type="journal article" date="2023" name="Mol. Phylogenet. Evol.">
        <title>Genome-scale phylogeny and comparative genomics of the fungal order Sordariales.</title>
        <authorList>
            <person name="Hensen N."/>
            <person name="Bonometti L."/>
            <person name="Westerberg I."/>
            <person name="Brannstrom I.O."/>
            <person name="Guillou S."/>
            <person name="Cros-Aarteil S."/>
            <person name="Calhoun S."/>
            <person name="Haridas S."/>
            <person name="Kuo A."/>
            <person name="Mondo S."/>
            <person name="Pangilinan J."/>
            <person name="Riley R."/>
            <person name="LaButti K."/>
            <person name="Andreopoulos B."/>
            <person name="Lipzen A."/>
            <person name="Chen C."/>
            <person name="Yan M."/>
            <person name="Daum C."/>
            <person name="Ng V."/>
            <person name="Clum A."/>
            <person name="Steindorff A."/>
            <person name="Ohm R.A."/>
            <person name="Martin F."/>
            <person name="Silar P."/>
            <person name="Natvig D.O."/>
            <person name="Lalanne C."/>
            <person name="Gautier V."/>
            <person name="Ament-Velasquez S.L."/>
            <person name="Kruys A."/>
            <person name="Hutchinson M.I."/>
            <person name="Powell A.J."/>
            <person name="Barry K."/>
            <person name="Miller A.N."/>
            <person name="Grigoriev I.V."/>
            <person name="Debuchy R."/>
            <person name="Gladieux P."/>
            <person name="Hiltunen Thoren M."/>
            <person name="Johannesson H."/>
        </authorList>
    </citation>
    <scope>NUCLEOTIDE SEQUENCE</scope>
    <source>
        <strain evidence="2">CBS 955.72</strain>
    </source>
</reference>
<keyword evidence="3" id="KW-1185">Reference proteome</keyword>
<sequence>MGRGKGREVEEVPLCANCLVEVDMDGLDKRSVVQKGLRRVDKADGGLSRKRWEERERAAEKQRDANLRGRRNALPGYADGANSDCETPDFREETDDFLTDSAESTVYVSILDPINKPSFKPSPTKPIPRWMQPYSTHAETNPEPEYNDGPVSPLGRHLESQRQLESRASDQSSYASTICPANPPSSKTQEHKKAEMDSPRDSMSPGEPLHHERLEILHRGTSYVSNEPLTLPSSHLVVSSNANLSSSTFSTYLTPPEYPSPTPSLGRRTPHSFSEIDYDSPKTDTTPVSTPGRSHGVRPIRGPSRDQGSQNPL</sequence>
<accession>A0AAJ0HN98</accession>